<reference evidence="2" key="1">
    <citation type="submission" date="2006-12" db="EMBL/GenBank/DDBJ databases">
        <title>Complete sequence of chromosome 1 of Verminephrobacter eiseniae EF01-2.</title>
        <authorList>
            <person name="Copeland A."/>
            <person name="Lucas S."/>
            <person name="Lapidus A."/>
            <person name="Barry K."/>
            <person name="Detter J.C."/>
            <person name="Glavina del Rio T."/>
            <person name="Dalin E."/>
            <person name="Tice H."/>
            <person name="Pitluck S."/>
            <person name="Chertkov O."/>
            <person name="Brettin T."/>
            <person name="Bruce D."/>
            <person name="Han C."/>
            <person name="Tapia R."/>
            <person name="Gilna P."/>
            <person name="Schmutz J."/>
            <person name="Larimer F."/>
            <person name="Land M."/>
            <person name="Hauser L."/>
            <person name="Kyrpides N."/>
            <person name="Kim E."/>
            <person name="Stahl D."/>
            <person name="Richardson P."/>
        </authorList>
    </citation>
    <scope>NUCLEOTIDE SEQUENCE [LARGE SCALE GENOMIC DNA]</scope>
    <source>
        <strain evidence="2">EF01-2</strain>
    </source>
</reference>
<proteinExistence type="predicted"/>
<gene>
    <name evidence="1" type="ordered locus">Veis_3558</name>
</gene>
<protein>
    <submittedName>
        <fullName evidence="1">Uncharacterized protein</fullName>
    </submittedName>
</protein>
<dbReference type="EMBL" id="CP000542">
    <property type="protein sequence ID" value="ABM59276.1"/>
    <property type="molecule type" value="Genomic_DNA"/>
</dbReference>
<organism evidence="1 2">
    <name type="scientific">Verminephrobacter eiseniae (strain EF01-2)</name>
    <dbReference type="NCBI Taxonomy" id="391735"/>
    <lineage>
        <taxon>Bacteria</taxon>
        <taxon>Pseudomonadati</taxon>
        <taxon>Pseudomonadota</taxon>
        <taxon>Betaproteobacteria</taxon>
        <taxon>Burkholderiales</taxon>
        <taxon>Comamonadaceae</taxon>
        <taxon>Verminephrobacter</taxon>
    </lineage>
</organism>
<evidence type="ECO:0000313" key="1">
    <source>
        <dbReference type="EMBL" id="ABM59276.1"/>
    </source>
</evidence>
<dbReference type="AlphaFoldDB" id="A1WNR9"/>
<dbReference type="KEGG" id="vei:Veis_3558"/>
<accession>A1WNR9</accession>
<dbReference type="STRING" id="391735.Veis_3558"/>
<sequence>MSHGLPSTLLENRGHIEIDHPLADHRAGTATMRTRRQLAAAMVGNALEYDDVIVYAFLATDIARHFLYADISDPARRSHPAAGIALELRCTHRAGDYHTIFWLALRAHGQKTTSSGLLHRICAALIPGVQNHFERALAACDHGGPDHHEPLHCTACVKLRMKI</sequence>
<keyword evidence="2" id="KW-1185">Reference proteome</keyword>
<dbReference type="Proteomes" id="UP000000374">
    <property type="component" value="Chromosome"/>
</dbReference>
<dbReference type="HOGENOM" id="CLU_1626366_0_0_4"/>
<name>A1WNR9_VEREI</name>
<evidence type="ECO:0000313" key="2">
    <source>
        <dbReference type="Proteomes" id="UP000000374"/>
    </source>
</evidence>